<accession>A0ABP5MD76</accession>
<dbReference type="Proteomes" id="UP001501599">
    <property type="component" value="Unassembled WGS sequence"/>
</dbReference>
<protein>
    <submittedName>
        <fullName evidence="1">Uncharacterized protein</fullName>
    </submittedName>
</protein>
<dbReference type="EMBL" id="BAAAQT010000004">
    <property type="protein sequence ID" value="GAA2171295.1"/>
    <property type="molecule type" value="Genomic_DNA"/>
</dbReference>
<keyword evidence="2" id="KW-1185">Reference proteome</keyword>
<reference evidence="2" key="1">
    <citation type="journal article" date="2019" name="Int. J. Syst. Evol. Microbiol.">
        <title>The Global Catalogue of Microorganisms (GCM) 10K type strain sequencing project: providing services to taxonomists for standard genome sequencing and annotation.</title>
        <authorList>
            <consortium name="The Broad Institute Genomics Platform"/>
            <consortium name="The Broad Institute Genome Sequencing Center for Infectious Disease"/>
            <person name="Wu L."/>
            <person name="Ma J."/>
        </authorList>
    </citation>
    <scope>NUCLEOTIDE SEQUENCE [LARGE SCALE GENOMIC DNA]</scope>
    <source>
        <strain evidence="2">JCM 16026</strain>
    </source>
</reference>
<name>A0ABP5MD76_9MICO</name>
<dbReference type="RefSeq" id="WP_344339894.1">
    <property type="nucleotide sequence ID" value="NZ_BAAAQT010000004.1"/>
</dbReference>
<sequence>MRLAGDFDVRRWLALRDDFPTESGTTRDAWIEVVVDAMRQEHGDELVEPLVAAIRAAIGHGIDAVEPDALATLQHWPTPLLTATIVTIEGVLASPSETADVVLVPGDADPERIRVALVDAPGIGVGSEIRYGVPTGDAEVPELVGVSMAFRGPTGALRVTARPTVPALALRLVDDLRGLVAGISLEAEGDEAPWQRSTLELAPMRPEEPELWAMDAR</sequence>
<evidence type="ECO:0000313" key="2">
    <source>
        <dbReference type="Proteomes" id="UP001501599"/>
    </source>
</evidence>
<organism evidence="1 2">
    <name type="scientific">Agrococcus versicolor</name>
    <dbReference type="NCBI Taxonomy" id="501482"/>
    <lineage>
        <taxon>Bacteria</taxon>
        <taxon>Bacillati</taxon>
        <taxon>Actinomycetota</taxon>
        <taxon>Actinomycetes</taxon>
        <taxon>Micrococcales</taxon>
        <taxon>Microbacteriaceae</taxon>
        <taxon>Agrococcus</taxon>
    </lineage>
</organism>
<proteinExistence type="predicted"/>
<gene>
    <name evidence="1" type="ORF">GCM10009846_04620</name>
</gene>
<comment type="caution">
    <text evidence="1">The sequence shown here is derived from an EMBL/GenBank/DDBJ whole genome shotgun (WGS) entry which is preliminary data.</text>
</comment>
<evidence type="ECO:0000313" key="1">
    <source>
        <dbReference type="EMBL" id="GAA2171295.1"/>
    </source>
</evidence>